<dbReference type="SMART" id="SM00388">
    <property type="entry name" value="HisKA"/>
    <property type="match status" value="1"/>
</dbReference>
<dbReference type="Pfam" id="PF00512">
    <property type="entry name" value="HisKA"/>
    <property type="match status" value="1"/>
</dbReference>
<feature type="coiled-coil region" evidence="8">
    <location>
        <begin position="19"/>
        <end position="53"/>
    </location>
</feature>
<dbReference type="PANTHER" id="PTHR45453">
    <property type="entry name" value="PHOSPHATE REGULON SENSOR PROTEIN PHOR"/>
    <property type="match status" value="1"/>
</dbReference>
<name>A0AAE3D7D3_9FIRM</name>
<evidence type="ECO:0000256" key="3">
    <source>
        <dbReference type="ARBA" id="ARBA00012438"/>
    </source>
</evidence>
<dbReference type="PRINTS" id="PR00344">
    <property type="entry name" value="BCTRLSENSOR"/>
</dbReference>
<evidence type="ECO:0000256" key="5">
    <source>
        <dbReference type="ARBA" id="ARBA00022679"/>
    </source>
</evidence>
<proteinExistence type="predicted"/>
<dbReference type="Proteomes" id="UP001197795">
    <property type="component" value="Unassembled WGS sequence"/>
</dbReference>
<evidence type="ECO:0000256" key="2">
    <source>
        <dbReference type="ARBA" id="ARBA00004370"/>
    </source>
</evidence>
<dbReference type="Gene3D" id="1.10.287.130">
    <property type="match status" value="1"/>
</dbReference>
<dbReference type="PROSITE" id="PS50109">
    <property type="entry name" value="HIS_KIN"/>
    <property type="match status" value="1"/>
</dbReference>
<dbReference type="SUPFAM" id="SSF55874">
    <property type="entry name" value="ATPase domain of HSP90 chaperone/DNA topoisomerase II/histidine kinase"/>
    <property type="match status" value="1"/>
</dbReference>
<dbReference type="InterPro" id="IPR005467">
    <property type="entry name" value="His_kinase_dom"/>
</dbReference>
<keyword evidence="7" id="KW-0902">Two-component regulatory system</keyword>
<keyword evidence="11" id="KW-1185">Reference proteome</keyword>
<evidence type="ECO:0000256" key="6">
    <source>
        <dbReference type="ARBA" id="ARBA00022777"/>
    </source>
</evidence>
<gene>
    <name evidence="10" type="ORF">LKD75_02890</name>
</gene>
<dbReference type="GO" id="GO:0000155">
    <property type="term" value="F:phosphorelay sensor kinase activity"/>
    <property type="evidence" value="ECO:0007669"/>
    <property type="project" value="InterPro"/>
</dbReference>
<evidence type="ECO:0000313" key="11">
    <source>
        <dbReference type="Proteomes" id="UP001197795"/>
    </source>
</evidence>
<keyword evidence="6 10" id="KW-0418">Kinase</keyword>
<evidence type="ECO:0000256" key="8">
    <source>
        <dbReference type="SAM" id="Coils"/>
    </source>
</evidence>
<dbReference type="AlphaFoldDB" id="A0AAE3D7D3"/>
<dbReference type="Pfam" id="PF02518">
    <property type="entry name" value="HATPase_c"/>
    <property type="match status" value="1"/>
</dbReference>
<dbReference type="CDD" id="cd00075">
    <property type="entry name" value="HATPase"/>
    <property type="match status" value="1"/>
</dbReference>
<dbReference type="SUPFAM" id="SSF47384">
    <property type="entry name" value="Homodimeric domain of signal transducing histidine kinase"/>
    <property type="match status" value="1"/>
</dbReference>
<keyword evidence="4" id="KW-0597">Phosphoprotein</keyword>
<feature type="domain" description="Histidine kinase" evidence="9">
    <location>
        <begin position="53"/>
        <end position="275"/>
    </location>
</feature>
<dbReference type="GO" id="GO:0005886">
    <property type="term" value="C:plasma membrane"/>
    <property type="evidence" value="ECO:0007669"/>
    <property type="project" value="TreeGrafter"/>
</dbReference>
<dbReference type="CDD" id="cd00082">
    <property type="entry name" value="HisKA"/>
    <property type="match status" value="1"/>
</dbReference>
<sequence length="278" mass="30124">MAQNSRPVFRSPSLEQETVEELSRRLLEITAQLNASNRSLQHLQQERTEMLANLSHDLRAPLTAIRSAVDYLTSGQSLSAQDIEGALTLIDHRTGTLEHLIRDMYELFTLEDPSHAFSFQELDAPAFLEEYFYTALPDSHYAGHLLCLSVSQDLHATLFADPGKLIRILDNLLGNAAKYAPAGTKITLSAAPSADLTSLRISVTDEGPGIPPEDLERIFNRTYTVSSARTPGSATGSGLGLAIVKTITERHGGTVSCENASGAGSIFSVTLPAKFLQS</sequence>
<protein>
    <recommendedName>
        <fullName evidence="3">histidine kinase</fullName>
        <ecNumber evidence="3">2.7.13.3</ecNumber>
    </recommendedName>
</protein>
<dbReference type="InterPro" id="IPR036097">
    <property type="entry name" value="HisK_dim/P_sf"/>
</dbReference>
<comment type="subcellular location">
    <subcellularLocation>
        <location evidence="2">Membrane</location>
    </subcellularLocation>
</comment>
<dbReference type="InterPro" id="IPR003661">
    <property type="entry name" value="HisK_dim/P_dom"/>
</dbReference>
<dbReference type="PANTHER" id="PTHR45453:SF1">
    <property type="entry name" value="PHOSPHATE REGULON SENSOR PROTEIN PHOR"/>
    <property type="match status" value="1"/>
</dbReference>
<dbReference type="Gene3D" id="3.30.565.10">
    <property type="entry name" value="Histidine kinase-like ATPase, C-terminal domain"/>
    <property type="match status" value="1"/>
</dbReference>
<dbReference type="InterPro" id="IPR050351">
    <property type="entry name" value="BphY/WalK/GraS-like"/>
</dbReference>
<dbReference type="GO" id="GO:0016036">
    <property type="term" value="P:cellular response to phosphate starvation"/>
    <property type="evidence" value="ECO:0007669"/>
    <property type="project" value="TreeGrafter"/>
</dbReference>
<reference evidence="10 11" key="1">
    <citation type="submission" date="2021-10" db="EMBL/GenBank/DDBJ databases">
        <title>Anaerobic single-cell dispensing facilitates the cultivation of human gut bacteria.</title>
        <authorList>
            <person name="Afrizal A."/>
        </authorList>
    </citation>
    <scope>NUCLEOTIDE SEQUENCE [LARGE SCALE GENOMIC DNA]</scope>
    <source>
        <strain evidence="10 11">CLA-AA-H273</strain>
    </source>
</reference>
<keyword evidence="8" id="KW-0175">Coiled coil</keyword>
<dbReference type="EC" id="2.7.13.3" evidence="3"/>
<comment type="caution">
    <text evidence="10">The sequence shown here is derived from an EMBL/GenBank/DDBJ whole genome shotgun (WGS) entry which is preliminary data.</text>
</comment>
<dbReference type="SMART" id="SM00387">
    <property type="entry name" value="HATPase_c"/>
    <property type="match status" value="1"/>
</dbReference>
<keyword evidence="5" id="KW-0808">Transferase</keyword>
<evidence type="ECO:0000313" key="10">
    <source>
        <dbReference type="EMBL" id="MCC2118546.1"/>
    </source>
</evidence>
<evidence type="ECO:0000256" key="1">
    <source>
        <dbReference type="ARBA" id="ARBA00000085"/>
    </source>
</evidence>
<accession>A0AAE3D7D3</accession>
<dbReference type="EMBL" id="JAJEPV010000005">
    <property type="protein sequence ID" value="MCC2118546.1"/>
    <property type="molecule type" value="Genomic_DNA"/>
</dbReference>
<dbReference type="GO" id="GO:0004721">
    <property type="term" value="F:phosphoprotein phosphatase activity"/>
    <property type="evidence" value="ECO:0007669"/>
    <property type="project" value="TreeGrafter"/>
</dbReference>
<evidence type="ECO:0000256" key="7">
    <source>
        <dbReference type="ARBA" id="ARBA00023012"/>
    </source>
</evidence>
<dbReference type="RefSeq" id="WP_227062736.1">
    <property type="nucleotide sequence ID" value="NZ_JAJEPV010000005.1"/>
</dbReference>
<dbReference type="InterPro" id="IPR004358">
    <property type="entry name" value="Sig_transdc_His_kin-like_C"/>
</dbReference>
<evidence type="ECO:0000256" key="4">
    <source>
        <dbReference type="ARBA" id="ARBA00022553"/>
    </source>
</evidence>
<dbReference type="InterPro" id="IPR036890">
    <property type="entry name" value="HATPase_C_sf"/>
</dbReference>
<dbReference type="InterPro" id="IPR003594">
    <property type="entry name" value="HATPase_dom"/>
</dbReference>
<evidence type="ECO:0000259" key="9">
    <source>
        <dbReference type="PROSITE" id="PS50109"/>
    </source>
</evidence>
<comment type="catalytic activity">
    <reaction evidence="1">
        <text>ATP + protein L-histidine = ADP + protein N-phospho-L-histidine.</text>
        <dbReference type="EC" id="2.7.13.3"/>
    </reaction>
</comment>
<organism evidence="10 11">
    <name type="scientific">Waltera acetigignens</name>
    <dbReference type="NCBI Taxonomy" id="2981769"/>
    <lineage>
        <taxon>Bacteria</taxon>
        <taxon>Bacillati</taxon>
        <taxon>Bacillota</taxon>
        <taxon>Clostridia</taxon>
        <taxon>Lachnospirales</taxon>
        <taxon>Lachnospiraceae</taxon>
        <taxon>Waltera</taxon>
    </lineage>
</organism>